<protein>
    <submittedName>
        <fullName evidence="2">Uncharacterized protein</fullName>
    </submittedName>
</protein>
<feature type="compositionally biased region" description="Polar residues" evidence="1">
    <location>
        <begin position="51"/>
        <end position="62"/>
    </location>
</feature>
<name>W1NTB0_AMBTC</name>
<gene>
    <name evidence="2" type="ORF">AMTR_s00091p00118730</name>
</gene>
<reference evidence="3" key="1">
    <citation type="journal article" date="2013" name="Science">
        <title>The Amborella genome and the evolution of flowering plants.</title>
        <authorList>
            <consortium name="Amborella Genome Project"/>
        </authorList>
    </citation>
    <scope>NUCLEOTIDE SEQUENCE [LARGE SCALE GENOMIC DNA]</scope>
</reference>
<dbReference type="Proteomes" id="UP000017836">
    <property type="component" value="Unassembled WGS sequence"/>
</dbReference>
<sequence>MKILRIPASLLPVSTLTRNVVGMKILLPSSYTRIDTKRESRVSHQLLGLTALQSPQDTSNITGAAHQKGKRGPVPALYTAPPGVRQNPTDPQSLVPHHHRKGGERSQAYTVVLPHVRHLGSLRVID</sequence>
<dbReference type="AlphaFoldDB" id="W1NTB0"/>
<evidence type="ECO:0000313" key="2">
    <source>
        <dbReference type="EMBL" id="ERN00617.1"/>
    </source>
</evidence>
<proteinExistence type="predicted"/>
<organism evidence="2 3">
    <name type="scientific">Amborella trichopoda</name>
    <dbReference type="NCBI Taxonomy" id="13333"/>
    <lineage>
        <taxon>Eukaryota</taxon>
        <taxon>Viridiplantae</taxon>
        <taxon>Streptophyta</taxon>
        <taxon>Embryophyta</taxon>
        <taxon>Tracheophyta</taxon>
        <taxon>Spermatophyta</taxon>
        <taxon>Magnoliopsida</taxon>
        <taxon>Amborellales</taxon>
        <taxon>Amborellaceae</taxon>
        <taxon>Amborella</taxon>
    </lineage>
</organism>
<accession>W1NTB0</accession>
<evidence type="ECO:0000313" key="3">
    <source>
        <dbReference type="Proteomes" id="UP000017836"/>
    </source>
</evidence>
<dbReference type="EMBL" id="KI394855">
    <property type="protein sequence ID" value="ERN00617.1"/>
    <property type="molecule type" value="Genomic_DNA"/>
</dbReference>
<evidence type="ECO:0000256" key="1">
    <source>
        <dbReference type="SAM" id="MobiDB-lite"/>
    </source>
</evidence>
<dbReference type="Gramene" id="ERN00617">
    <property type="protein sequence ID" value="ERN00617"/>
    <property type="gene ID" value="AMTR_s00091p00118730"/>
</dbReference>
<feature type="region of interest" description="Disordered" evidence="1">
    <location>
        <begin position="48"/>
        <end position="106"/>
    </location>
</feature>
<keyword evidence="3" id="KW-1185">Reference proteome</keyword>
<dbReference type="HOGENOM" id="CLU_1984580_0_0_1"/>